<accession>W4QQD4</accession>
<protein>
    <submittedName>
        <fullName evidence="2">Uncharacterized protein</fullName>
    </submittedName>
</protein>
<keyword evidence="3" id="KW-1185">Reference proteome</keyword>
<gene>
    <name evidence="2" type="ORF">JCM9157_1369</name>
</gene>
<sequence length="146" mass="16597">MITVTAINEKRLIISLLFFFVLSLPSPIYAHKLLIEQVETGIIKVMYDDGSFSTRTSVTVFDDKGVEIEVGSLDSNGYFYYDDKQAFSFVAEDGMGHRSEWRIDKEMVSESNRHRLLIALAVVFISVLIAVYFSIKTKIKKNQLSS</sequence>
<dbReference type="OrthoDB" id="2886722at2"/>
<evidence type="ECO:0000256" key="1">
    <source>
        <dbReference type="SAM" id="Phobius"/>
    </source>
</evidence>
<dbReference type="EMBL" id="BAUV01000007">
    <property type="protein sequence ID" value="GAE34320.1"/>
    <property type="molecule type" value="Genomic_DNA"/>
</dbReference>
<evidence type="ECO:0000313" key="2">
    <source>
        <dbReference type="EMBL" id="GAE34320.1"/>
    </source>
</evidence>
<feature type="transmembrane region" description="Helical" evidence="1">
    <location>
        <begin position="116"/>
        <end position="135"/>
    </location>
</feature>
<dbReference type="Proteomes" id="UP000018896">
    <property type="component" value="Unassembled WGS sequence"/>
</dbReference>
<proteinExistence type="predicted"/>
<reference evidence="2 3" key="1">
    <citation type="journal article" date="2014" name="Genome Announc.">
        <title>Draft Genome Sequences of Three Alkaliphilic Bacillus Strains, Bacillus wakoensis JCM 9140T, Bacillus akibai JCM 9157T, and Bacillus hemicellulosilyticus JCM 9152T.</title>
        <authorList>
            <person name="Yuki M."/>
            <person name="Oshima K."/>
            <person name="Suda W."/>
            <person name="Oshida Y."/>
            <person name="Kitamura K."/>
            <person name="Iida T."/>
            <person name="Hattori M."/>
            <person name="Ohkuma M."/>
        </authorList>
    </citation>
    <scope>NUCLEOTIDE SEQUENCE [LARGE SCALE GENOMIC DNA]</scope>
    <source>
        <strain evidence="2 3">JCM 9157</strain>
    </source>
</reference>
<dbReference type="AlphaFoldDB" id="W4QQD4"/>
<organism evidence="2 3">
    <name type="scientific">Halalkalibacter akibai (strain ATCC 43226 / DSM 21942 / CIP 109018 / JCM 9157 / 1139)</name>
    <name type="common">Bacillus akibai</name>
    <dbReference type="NCBI Taxonomy" id="1236973"/>
    <lineage>
        <taxon>Bacteria</taxon>
        <taxon>Bacillati</taxon>
        <taxon>Bacillota</taxon>
        <taxon>Bacilli</taxon>
        <taxon>Bacillales</taxon>
        <taxon>Bacillaceae</taxon>
        <taxon>Halalkalibacter</taxon>
    </lineage>
</organism>
<dbReference type="eggNOG" id="ENOG5033HMI">
    <property type="taxonomic scope" value="Bacteria"/>
</dbReference>
<comment type="caution">
    <text evidence="2">The sequence shown here is derived from an EMBL/GenBank/DDBJ whole genome shotgun (WGS) entry which is preliminary data.</text>
</comment>
<evidence type="ECO:0000313" key="3">
    <source>
        <dbReference type="Proteomes" id="UP000018896"/>
    </source>
</evidence>
<keyword evidence="1" id="KW-0472">Membrane</keyword>
<dbReference type="STRING" id="1236973.JCM9157_1369"/>
<name>W4QQD4_HALA3</name>
<keyword evidence="1" id="KW-1133">Transmembrane helix</keyword>
<dbReference type="RefSeq" id="WP_035663143.1">
    <property type="nucleotide sequence ID" value="NZ_BAUV01000007.1"/>
</dbReference>
<keyword evidence="1" id="KW-0812">Transmembrane</keyword>